<sequence>MTLVAVWVRQNETLRELVAVADSRLSGGESWDKCPKLMPLPRPATAIAMSGEATAAYAFLIQATNLCLLLDGNRSGRTDIGYLARKLADVYADSRAGVSDLHSGATEPDVPELDVVLMGWSWRRLRFEAYSYRYDGSGVLRMHPLPELYPERAYGIYFAGDASSEARARLHRLKEVRGLPVPIAGHPEAEDMARDANLDWEPLEVLMDLIGDVTVRTVGGVPQLLRIYQYGETESFVWRTAEGVDHFGGRPINDGERFDRRIATYADGYLKISMSDQSVGPDAPPSSGTDPRRPTGRLGPGVTPDAPTAR</sequence>
<protein>
    <submittedName>
        <fullName evidence="2">Uncharacterized protein</fullName>
    </submittedName>
</protein>
<reference evidence="2" key="2">
    <citation type="submission" date="2014-03" db="EMBL/GenBank/DDBJ databases">
        <authorList>
            <person name="Urmite Genomes"/>
        </authorList>
    </citation>
    <scope>NUCLEOTIDE SEQUENCE</scope>
    <source>
        <strain evidence="2">DSM 44829</strain>
    </source>
</reference>
<feature type="region of interest" description="Disordered" evidence="1">
    <location>
        <begin position="273"/>
        <end position="310"/>
    </location>
</feature>
<dbReference type="EMBL" id="CCBB010000001">
    <property type="protein sequence ID" value="CDO06791.1"/>
    <property type="molecule type" value="Genomic_DNA"/>
</dbReference>
<reference evidence="2" key="1">
    <citation type="submission" date="2014-03" db="EMBL/GenBank/DDBJ databases">
        <title>Draft Genome Sequence of Mycobacterium cosmeticum DSM 44829.</title>
        <authorList>
            <person name="Croce O."/>
            <person name="Robert C."/>
            <person name="Raoult D."/>
            <person name="Drancourt M."/>
        </authorList>
    </citation>
    <scope>NUCLEOTIDE SEQUENCE [LARGE SCALE GENOMIC DNA]</scope>
    <source>
        <strain evidence="2">DSM 44829</strain>
    </source>
</reference>
<comment type="caution">
    <text evidence="2">The sequence shown here is derived from an EMBL/GenBank/DDBJ whole genome shotgun (WGS) entry which is preliminary data.</text>
</comment>
<dbReference type="eggNOG" id="ENOG502Z9YA">
    <property type="taxonomic scope" value="Bacteria"/>
</dbReference>
<keyword evidence="3" id="KW-1185">Reference proteome</keyword>
<dbReference type="AlphaFoldDB" id="W9AW18"/>
<evidence type="ECO:0000313" key="2">
    <source>
        <dbReference type="EMBL" id="CDO06791.1"/>
    </source>
</evidence>
<evidence type="ECO:0000256" key="1">
    <source>
        <dbReference type="SAM" id="MobiDB-lite"/>
    </source>
</evidence>
<dbReference type="STRING" id="258533.BN977_01584"/>
<dbReference type="Proteomes" id="UP000028870">
    <property type="component" value="Unassembled WGS sequence"/>
</dbReference>
<evidence type="ECO:0000313" key="3">
    <source>
        <dbReference type="Proteomes" id="UP000028870"/>
    </source>
</evidence>
<organism evidence="2 3">
    <name type="scientific">Mycolicibacterium cosmeticum</name>
    <dbReference type="NCBI Taxonomy" id="258533"/>
    <lineage>
        <taxon>Bacteria</taxon>
        <taxon>Bacillati</taxon>
        <taxon>Actinomycetota</taxon>
        <taxon>Actinomycetes</taxon>
        <taxon>Mycobacteriales</taxon>
        <taxon>Mycobacteriaceae</taxon>
        <taxon>Mycolicibacterium</taxon>
    </lineage>
</organism>
<dbReference type="OrthoDB" id="582107at2"/>
<name>W9AW18_MYCCO</name>
<proteinExistence type="predicted"/>
<gene>
    <name evidence="2" type="ORF">BN977_01584</name>
</gene>
<dbReference type="RefSeq" id="WP_036396996.1">
    <property type="nucleotide sequence ID" value="NZ_CCBB010000001.1"/>
</dbReference>
<accession>W9AW18</accession>